<gene>
    <name evidence="1" type="ORF">CR513_48797</name>
</gene>
<keyword evidence="2" id="KW-1185">Reference proteome</keyword>
<dbReference type="PANTHER" id="PTHR32387">
    <property type="entry name" value="WU:FJ29H11"/>
    <property type="match status" value="1"/>
</dbReference>
<reference evidence="1" key="1">
    <citation type="submission" date="2018-05" db="EMBL/GenBank/DDBJ databases">
        <title>Draft genome of Mucuna pruriens seed.</title>
        <authorList>
            <person name="Nnadi N.E."/>
            <person name="Vos R."/>
            <person name="Hasami M.H."/>
            <person name="Devisetty U.K."/>
            <person name="Aguiy J.C."/>
        </authorList>
    </citation>
    <scope>NUCLEOTIDE SEQUENCE [LARGE SCALE GENOMIC DNA]</scope>
    <source>
        <strain evidence="1">JCA_2017</strain>
    </source>
</reference>
<feature type="non-terminal residue" evidence="1">
    <location>
        <position position="1"/>
    </location>
</feature>
<evidence type="ECO:0000313" key="2">
    <source>
        <dbReference type="Proteomes" id="UP000257109"/>
    </source>
</evidence>
<dbReference type="InterPro" id="IPR052957">
    <property type="entry name" value="Auxin_embryo_med"/>
</dbReference>
<organism evidence="1 2">
    <name type="scientific">Mucuna pruriens</name>
    <name type="common">Velvet bean</name>
    <name type="synonym">Dolichos pruriens</name>
    <dbReference type="NCBI Taxonomy" id="157652"/>
    <lineage>
        <taxon>Eukaryota</taxon>
        <taxon>Viridiplantae</taxon>
        <taxon>Streptophyta</taxon>
        <taxon>Embryophyta</taxon>
        <taxon>Tracheophyta</taxon>
        <taxon>Spermatophyta</taxon>
        <taxon>Magnoliopsida</taxon>
        <taxon>eudicotyledons</taxon>
        <taxon>Gunneridae</taxon>
        <taxon>Pentapetalae</taxon>
        <taxon>rosids</taxon>
        <taxon>fabids</taxon>
        <taxon>Fabales</taxon>
        <taxon>Fabaceae</taxon>
        <taxon>Papilionoideae</taxon>
        <taxon>50 kb inversion clade</taxon>
        <taxon>NPAAA clade</taxon>
        <taxon>indigoferoid/millettioid clade</taxon>
        <taxon>Phaseoleae</taxon>
        <taxon>Mucuna</taxon>
    </lineage>
</organism>
<accession>A0A371F0I1</accession>
<dbReference type="PANTHER" id="PTHR32387:SF3">
    <property type="entry name" value="ATP_DNA BINDING PROTEIN"/>
    <property type="match status" value="1"/>
</dbReference>
<proteinExistence type="predicted"/>
<name>A0A371F0I1_MUCPR</name>
<dbReference type="AlphaFoldDB" id="A0A371F0I1"/>
<evidence type="ECO:0008006" key="3">
    <source>
        <dbReference type="Google" id="ProtNLM"/>
    </source>
</evidence>
<dbReference type="OrthoDB" id="1421437at2759"/>
<dbReference type="STRING" id="157652.A0A371F0I1"/>
<dbReference type="EMBL" id="QJKJ01011197">
    <property type="protein sequence ID" value="RDX71797.1"/>
    <property type="molecule type" value="Genomic_DNA"/>
</dbReference>
<comment type="caution">
    <text evidence="1">The sequence shown here is derived from an EMBL/GenBank/DDBJ whole genome shotgun (WGS) entry which is preliminary data.</text>
</comment>
<protein>
    <recommendedName>
        <fullName evidence="3">Sacsin</fullName>
    </recommendedName>
</protein>
<sequence>MSLPEKFLKCIKEGSWLKVTVNGYRPPSESFLISSSLGSILQRGSVLVDIPLVDQSFYGDKICEYEEELKTVGVMLKYGEACEFIGRQLMNRAASFTLSKGHVLLILEFIQYLRISLLPADQFVNSIRGGSWVKTSRGYQSPVGSVLHDSDWRIASQICDIPFIDQVYYGEEIYHFKEELQLLGVIVGFSGKVVIEHLKSLLYLKTLTAEAVVLILECMHSVNIPDKLVNALKATNCLKTNIGFKTPGECFLLDPVWGCILDVFDDFPVIDHKFYGDKIFTYKTELKQTGVVIDFEEAIKAFGRVFKQRAASQASFNKHHVESFLLCFRRLKETDYKFPSDFLRIMRSSKWLQTRVGDYRSPGECILSGPDWRSISRITRLPFIDDSDNCYGKFVHEYKEELKSMGVITEFKHGLNFVTTCLRFPSDPSSITHESVFSLLECIRLLHQRYKSLEDHFTKELSKTKELTKHWLRTHAGYRPPDKCLLFDSEWGLFLKPTDGPFIDETFYGPKIASYSKELNAIGVICDVKKGCSLISSHLDLYSESSTIVRIYRYLNEYDWEPENEAAKRIWIPNGEWVNPVECVNYDKDNLFGSRLHVLKNYYDKKLLSFFSSAMGVRSMPSLDDYIEVWKEWESSVEQLSHDKCCKFWTYVLQHERKKTVKNLAESLTKLPTTSGSGLISLLDKRDVFVADNLHLKNLFEQERVFVWYPEPSLASLPRSELLDLYQKIGVRTISESVLKEESSLLDGVKVTQVDPRNIFIGKGLVKLILSFLACCSLKMESEKRHEAVQGLIDLTVHETIEPVVVRYSLLLSSGNIITKKVNRMIRWERESSKFFTQKMDLCSGNISMIKYATYFSEAISVGVLRENVDHVLALSELIKLAFLVKFNEEAVDFLMESKDLQIFWEDEEFLRSAFPVD</sequence>
<evidence type="ECO:0000313" key="1">
    <source>
        <dbReference type="EMBL" id="RDX71797.1"/>
    </source>
</evidence>
<dbReference type="Proteomes" id="UP000257109">
    <property type="component" value="Unassembled WGS sequence"/>
</dbReference>